<evidence type="ECO:0000313" key="3">
    <source>
        <dbReference type="Proteomes" id="UP000275267"/>
    </source>
</evidence>
<dbReference type="AlphaFoldDB" id="A0A3L6RQC1"/>
<feature type="compositionally biased region" description="Polar residues" evidence="1">
    <location>
        <begin position="75"/>
        <end position="87"/>
    </location>
</feature>
<dbReference type="EMBL" id="PQIB02000007">
    <property type="protein sequence ID" value="RLN07919.1"/>
    <property type="molecule type" value="Genomic_DNA"/>
</dbReference>
<evidence type="ECO:0000313" key="2">
    <source>
        <dbReference type="EMBL" id="RLN07919.1"/>
    </source>
</evidence>
<protein>
    <submittedName>
        <fullName evidence="2">Uncharacterized protein</fullName>
    </submittedName>
</protein>
<proteinExistence type="predicted"/>
<sequence>MESAQRNGVRAPFGDQTNTTSRGAQTALSSWSLDVDQKELKRQRERARYAAMSDEQKDARNKKRREEYMRKKGKTGSNKENGNNQTPGPCIVLCLCQLLVVRIVFFNNHQIM</sequence>
<organism evidence="2 3">
    <name type="scientific">Panicum miliaceum</name>
    <name type="common">Proso millet</name>
    <name type="synonym">Broomcorn millet</name>
    <dbReference type="NCBI Taxonomy" id="4540"/>
    <lineage>
        <taxon>Eukaryota</taxon>
        <taxon>Viridiplantae</taxon>
        <taxon>Streptophyta</taxon>
        <taxon>Embryophyta</taxon>
        <taxon>Tracheophyta</taxon>
        <taxon>Spermatophyta</taxon>
        <taxon>Magnoliopsida</taxon>
        <taxon>Liliopsida</taxon>
        <taxon>Poales</taxon>
        <taxon>Poaceae</taxon>
        <taxon>PACMAD clade</taxon>
        <taxon>Panicoideae</taxon>
        <taxon>Panicodae</taxon>
        <taxon>Paniceae</taxon>
        <taxon>Panicinae</taxon>
        <taxon>Panicum</taxon>
        <taxon>Panicum sect. Panicum</taxon>
    </lineage>
</organism>
<gene>
    <name evidence="2" type="ORF">C2845_PM11G02910</name>
</gene>
<dbReference type="OrthoDB" id="696701at2759"/>
<feature type="compositionally biased region" description="Polar residues" evidence="1">
    <location>
        <begin position="15"/>
        <end position="32"/>
    </location>
</feature>
<name>A0A3L6RQC1_PANMI</name>
<feature type="compositionally biased region" description="Basic and acidic residues" evidence="1">
    <location>
        <begin position="35"/>
        <end position="70"/>
    </location>
</feature>
<reference evidence="3" key="1">
    <citation type="journal article" date="2019" name="Nat. Commun.">
        <title>The genome of broomcorn millet.</title>
        <authorList>
            <person name="Zou C."/>
            <person name="Miki D."/>
            <person name="Li D."/>
            <person name="Tang Q."/>
            <person name="Xiao L."/>
            <person name="Rajput S."/>
            <person name="Deng P."/>
            <person name="Jia W."/>
            <person name="Huang R."/>
            <person name="Zhang M."/>
            <person name="Sun Y."/>
            <person name="Hu J."/>
            <person name="Fu X."/>
            <person name="Schnable P.S."/>
            <person name="Li F."/>
            <person name="Zhang H."/>
            <person name="Feng B."/>
            <person name="Zhu X."/>
            <person name="Liu R."/>
            <person name="Schnable J.C."/>
            <person name="Zhu J.-K."/>
            <person name="Zhang H."/>
        </authorList>
    </citation>
    <scope>NUCLEOTIDE SEQUENCE [LARGE SCALE GENOMIC DNA]</scope>
</reference>
<dbReference type="Proteomes" id="UP000275267">
    <property type="component" value="Unassembled WGS sequence"/>
</dbReference>
<evidence type="ECO:0000256" key="1">
    <source>
        <dbReference type="SAM" id="MobiDB-lite"/>
    </source>
</evidence>
<accession>A0A3L6RQC1</accession>
<keyword evidence="3" id="KW-1185">Reference proteome</keyword>
<feature type="region of interest" description="Disordered" evidence="1">
    <location>
        <begin position="1"/>
        <end position="88"/>
    </location>
</feature>
<comment type="caution">
    <text evidence="2">The sequence shown here is derived from an EMBL/GenBank/DDBJ whole genome shotgun (WGS) entry which is preliminary data.</text>
</comment>